<dbReference type="RefSeq" id="XP_018066560.1">
    <property type="nucleotide sequence ID" value="XM_018215750.1"/>
</dbReference>
<dbReference type="GeneID" id="28825476"/>
<dbReference type="Proteomes" id="UP000070700">
    <property type="component" value="Unassembled WGS sequence"/>
</dbReference>
<feature type="compositionally biased region" description="Pro residues" evidence="1">
    <location>
        <begin position="23"/>
        <end position="39"/>
    </location>
</feature>
<gene>
    <name evidence="2" type="ORF">LY89DRAFT_688657</name>
</gene>
<dbReference type="AlphaFoldDB" id="A0A194WW60"/>
<name>A0A194WW60_MOLSC</name>
<protein>
    <submittedName>
        <fullName evidence="2">Uncharacterized protein</fullName>
    </submittedName>
</protein>
<evidence type="ECO:0000313" key="2">
    <source>
        <dbReference type="EMBL" id="KUJ12205.1"/>
    </source>
</evidence>
<dbReference type="EMBL" id="KQ947425">
    <property type="protein sequence ID" value="KUJ12205.1"/>
    <property type="molecule type" value="Genomic_DNA"/>
</dbReference>
<feature type="compositionally biased region" description="Polar residues" evidence="1">
    <location>
        <begin position="1"/>
        <end position="11"/>
    </location>
</feature>
<evidence type="ECO:0000256" key="1">
    <source>
        <dbReference type="SAM" id="MobiDB-lite"/>
    </source>
</evidence>
<feature type="region of interest" description="Disordered" evidence="1">
    <location>
        <begin position="1"/>
        <end position="52"/>
    </location>
</feature>
<proteinExistence type="predicted"/>
<sequence>MPPTSTTNNGNAPKVRQAKKKAPPAPAPAPAPLPAPAPTSTPSSKAWDIPDIPDVTNVRGKYRGEAHYRGTPPAGVCDHQWKLAFKALKDRLRKSSGLSVETIHKLEMLGWIYQVCLVRLGVRPRDNCKCDECKK</sequence>
<reference evidence="2 3" key="1">
    <citation type="submission" date="2015-10" db="EMBL/GenBank/DDBJ databases">
        <title>Full genome of DAOMC 229536 Phialocephala scopiformis, a fungal endophyte of spruce producing the potent anti-insectan compound rugulosin.</title>
        <authorList>
            <consortium name="DOE Joint Genome Institute"/>
            <person name="Walker A.K."/>
            <person name="Frasz S.L."/>
            <person name="Seifert K.A."/>
            <person name="Miller J.D."/>
            <person name="Mondo S.J."/>
            <person name="Labutti K."/>
            <person name="Lipzen A."/>
            <person name="Dockter R."/>
            <person name="Kennedy M."/>
            <person name="Grigoriev I.V."/>
            <person name="Spatafora J.W."/>
        </authorList>
    </citation>
    <scope>NUCLEOTIDE SEQUENCE [LARGE SCALE GENOMIC DNA]</scope>
    <source>
        <strain evidence="2 3">CBS 120377</strain>
    </source>
</reference>
<organism evidence="2 3">
    <name type="scientific">Mollisia scopiformis</name>
    <name type="common">Conifer needle endophyte fungus</name>
    <name type="synonym">Phialocephala scopiformis</name>
    <dbReference type="NCBI Taxonomy" id="149040"/>
    <lineage>
        <taxon>Eukaryota</taxon>
        <taxon>Fungi</taxon>
        <taxon>Dikarya</taxon>
        <taxon>Ascomycota</taxon>
        <taxon>Pezizomycotina</taxon>
        <taxon>Leotiomycetes</taxon>
        <taxon>Helotiales</taxon>
        <taxon>Mollisiaceae</taxon>
        <taxon>Mollisia</taxon>
    </lineage>
</organism>
<evidence type="ECO:0000313" key="3">
    <source>
        <dbReference type="Proteomes" id="UP000070700"/>
    </source>
</evidence>
<accession>A0A194WW60</accession>
<dbReference type="KEGG" id="psco:LY89DRAFT_688657"/>
<keyword evidence="3" id="KW-1185">Reference proteome</keyword>
<dbReference type="InParanoid" id="A0A194WW60"/>